<evidence type="ECO:0000313" key="3">
    <source>
        <dbReference type="Proteomes" id="UP001227126"/>
    </source>
</evidence>
<evidence type="ECO:0000259" key="1">
    <source>
        <dbReference type="Pfam" id="PF13529"/>
    </source>
</evidence>
<sequence length="386" mass="43424">MTVRRSWAGGTEDLRDWGEADFSPKALEIYDLNGEPLFYEFGVLGRGGEIGRIKTAASRLVGTGVVAVEQGERRWDPETAIKMALNRAKELYPRNTAEAKEFVCYCYPKIGIRVELYNSKGREKGSVIFDVSDGSQVTEFGDEGIEGQMAYSFLDSLDAQEGHARMSRYDVEDKELEAARERTPRLFDRDLGKDEIQKLKVEFTLQSSYALIPFYSSRVLKYGPRCTPHDCFELYAQQTNVYCAVATGQMILDFYRRYFDQTAIAAAMGTGASGTSNSGQVAGYESLSNGCLDATYDGSADWAEAKAEIDANRPVKSGIPGHARVCTGWKRQNFWLFGTQPKKWLRIHDPWPWNSNICNGGAVYWEDWDSVTHTNFIYVRHATTSH</sequence>
<dbReference type="Proteomes" id="UP001227126">
    <property type="component" value="Unassembled WGS sequence"/>
</dbReference>
<dbReference type="EMBL" id="JASNJE010000002">
    <property type="protein sequence ID" value="MDK3071990.1"/>
    <property type="molecule type" value="Genomic_DNA"/>
</dbReference>
<evidence type="ECO:0000313" key="2">
    <source>
        <dbReference type="EMBL" id="MDK3071990.1"/>
    </source>
</evidence>
<dbReference type="Pfam" id="PF13529">
    <property type="entry name" value="Peptidase_C39_2"/>
    <property type="match status" value="1"/>
</dbReference>
<gene>
    <name evidence="2" type="ORF">QO034_02600</name>
</gene>
<accession>A0ABT7FAJ0</accession>
<dbReference type="Gene3D" id="3.90.70.10">
    <property type="entry name" value="Cysteine proteinases"/>
    <property type="match status" value="1"/>
</dbReference>
<protein>
    <submittedName>
        <fullName evidence="2">C39 family peptidase</fullName>
    </submittedName>
</protein>
<organism evidence="2 3">
    <name type="scientific">Sedimentitalea xiamensis</name>
    <dbReference type="NCBI Taxonomy" id="3050037"/>
    <lineage>
        <taxon>Bacteria</taxon>
        <taxon>Pseudomonadati</taxon>
        <taxon>Pseudomonadota</taxon>
        <taxon>Alphaproteobacteria</taxon>
        <taxon>Rhodobacterales</taxon>
        <taxon>Paracoccaceae</taxon>
        <taxon>Sedimentitalea</taxon>
    </lineage>
</organism>
<comment type="caution">
    <text evidence="2">The sequence shown here is derived from an EMBL/GenBank/DDBJ whole genome shotgun (WGS) entry which is preliminary data.</text>
</comment>
<feature type="domain" description="Peptidase C39-like" evidence="1">
    <location>
        <begin position="232"/>
        <end position="350"/>
    </location>
</feature>
<dbReference type="InterPro" id="IPR039564">
    <property type="entry name" value="Peptidase_C39-like"/>
</dbReference>
<reference evidence="2 3" key="1">
    <citation type="submission" date="2023-05" db="EMBL/GenBank/DDBJ databases">
        <title>Sedimentitalea sp. nov. JM2-8.</title>
        <authorList>
            <person name="Huang J."/>
        </authorList>
    </citation>
    <scope>NUCLEOTIDE SEQUENCE [LARGE SCALE GENOMIC DNA]</scope>
    <source>
        <strain evidence="2 3">JM2-8</strain>
    </source>
</reference>
<proteinExistence type="predicted"/>
<keyword evidence="3" id="KW-1185">Reference proteome</keyword>
<name>A0ABT7FAJ0_9RHOB</name>